<dbReference type="Proteomes" id="UP000236291">
    <property type="component" value="Unassembled WGS sequence"/>
</dbReference>
<evidence type="ECO:0000313" key="2">
    <source>
        <dbReference type="Proteomes" id="UP000236291"/>
    </source>
</evidence>
<dbReference type="AlphaFoldDB" id="A0A2K3LE36"/>
<organism evidence="1 2">
    <name type="scientific">Trifolium pratense</name>
    <name type="common">Red clover</name>
    <dbReference type="NCBI Taxonomy" id="57577"/>
    <lineage>
        <taxon>Eukaryota</taxon>
        <taxon>Viridiplantae</taxon>
        <taxon>Streptophyta</taxon>
        <taxon>Embryophyta</taxon>
        <taxon>Tracheophyta</taxon>
        <taxon>Spermatophyta</taxon>
        <taxon>Magnoliopsida</taxon>
        <taxon>eudicotyledons</taxon>
        <taxon>Gunneridae</taxon>
        <taxon>Pentapetalae</taxon>
        <taxon>rosids</taxon>
        <taxon>fabids</taxon>
        <taxon>Fabales</taxon>
        <taxon>Fabaceae</taxon>
        <taxon>Papilionoideae</taxon>
        <taxon>50 kb inversion clade</taxon>
        <taxon>NPAAA clade</taxon>
        <taxon>Hologalegina</taxon>
        <taxon>IRL clade</taxon>
        <taxon>Trifolieae</taxon>
        <taxon>Trifolium</taxon>
    </lineage>
</organism>
<evidence type="ECO:0008006" key="3">
    <source>
        <dbReference type="Google" id="ProtNLM"/>
    </source>
</evidence>
<feature type="non-terminal residue" evidence="1">
    <location>
        <position position="1"/>
    </location>
</feature>
<gene>
    <name evidence="1" type="ORF">L195_g032722</name>
</gene>
<protein>
    <recommendedName>
        <fullName evidence="3">RNase H type-1 domain-containing protein</fullName>
    </recommendedName>
</protein>
<proteinExistence type="predicted"/>
<reference evidence="1 2" key="1">
    <citation type="journal article" date="2014" name="Am. J. Bot.">
        <title>Genome assembly and annotation for red clover (Trifolium pratense; Fabaceae).</title>
        <authorList>
            <person name="Istvanek J."/>
            <person name="Jaros M."/>
            <person name="Krenek A."/>
            <person name="Repkova J."/>
        </authorList>
    </citation>
    <scope>NUCLEOTIDE SEQUENCE [LARGE SCALE GENOMIC DNA]</scope>
    <source>
        <strain evidence="2">cv. Tatra</strain>
        <tissue evidence="1">Young leaves</tissue>
    </source>
</reference>
<accession>A0A2K3LE36</accession>
<name>A0A2K3LE36_TRIPR</name>
<sequence length="107" mass="12188">GATSILDVPLFDVVEEDKLVWYDNAHGNYSLKSGYNMMMKSTRSATYDSPSLQEDWKWRLEGKTSTSWCVRDYMGEFKMDGTSWIQGNCSIIEGEAIALLEAMKELD</sequence>
<dbReference type="EMBL" id="ASHM01031244">
    <property type="protein sequence ID" value="PNX76764.1"/>
    <property type="molecule type" value="Genomic_DNA"/>
</dbReference>
<reference evidence="1 2" key="2">
    <citation type="journal article" date="2017" name="Front. Plant Sci.">
        <title>Gene Classification and Mining of Molecular Markers Useful in Red Clover (Trifolium pratense) Breeding.</title>
        <authorList>
            <person name="Istvanek J."/>
            <person name="Dluhosova J."/>
            <person name="Dluhos P."/>
            <person name="Patkova L."/>
            <person name="Nedelnik J."/>
            <person name="Repkova J."/>
        </authorList>
    </citation>
    <scope>NUCLEOTIDE SEQUENCE [LARGE SCALE GENOMIC DNA]</scope>
    <source>
        <strain evidence="2">cv. Tatra</strain>
        <tissue evidence="1">Young leaves</tissue>
    </source>
</reference>
<evidence type="ECO:0000313" key="1">
    <source>
        <dbReference type="EMBL" id="PNX76764.1"/>
    </source>
</evidence>
<comment type="caution">
    <text evidence="1">The sequence shown here is derived from an EMBL/GenBank/DDBJ whole genome shotgun (WGS) entry which is preliminary data.</text>
</comment>